<comment type="subcellular location">
    <subcellularLocation>
        <location evidence="2">Cytoplasm</location>
        <location evidence="2">Cytoskeleton</location>
    </subcellularLocation>
</comment>
<dbReference type="AlphaFoldDB" id="A0AAD4N9N9"/>
<feature type="region of interest" description="Disordered" evidence="3">
    <location>
        <begin position="331"/>
        <end position="358"/>
    </location>
</feature>
<dbReference type="GO" id="GO:0034237">
    <property type="term" value="F:protein kinase A regulatory subunit binding"/>
    <property type="evidence" value="ECO:0007669"/>
    <property type="project" value="TreeGrafter"/>
</dbReference>
<keyword evidence="2" id="KW-0009">Actin-binding</keyword>
<protein>
    <recommendedName>
        <fullName evidence="2">Wiskott-Aldrich syndrome protein family member</fullName>
        <shortName evidence="2">WASP family protein member</shortName>
    </recommendedName>
</protein>
<dbReference type="GO" id="GO:0030036">
    <property type="term" value="P:actin cytoskeleton organization"/>
    <property type="evidence" value="ECO:0007669"/>
    <property type="project" value="UniProtKB-UniRule"/>
</dbReference>
<accession>A0AAD4N9N9</accession>
<dbReference type="Gene3D" id="6.10.280.150">
    <property type="match status" value="2"/>
</dbReference>
<dbReference type="PANTHER" id="PTHR12902">
    <property type="entry name" value="WASP-1"/>
    <property type="match status" value="1"/>
</dbReference>
<dbReference type="GO" id="GO:2000601">
    <property type="term" value="P:positive regulation of Arp2/3 complex-mediated actin nucleation"/>
    <property type="evidence" value="ECO:0007669"/>
    <property type="project" value="TreeGrafter"/>
</dbReference>
<organism evidence="4 5">
    <name type="scientific">Ditylenchus destructor</name>
    <dbReference type="NCBI Taxonomy" id="166010"/>
    <lineage>
        <taxon>Eukaryota</taxon>
        <taxon>Metazoa</taxon>
        <taxon>Ecdysozoa</taxon>
        <taxon>Nematoda</taxon>
        <taxon>Chromadorea</taxon>
        <taxon>Rhabditida</taxon>
        <taxon>Tylenchina</taxon>
        <taxon>Tylenchomorpha</taxon>
        <taxon>Sphaerularioidea</taxon>
        <taxon>Anguinidae</taxon>
        <taxon>Anguininae</taxon>
        <taxon>Ditylenchus</taxon>
    </lineage>
</organism>
<dbReference type="GO" id="GO:0071933">
    <property type="term" value="F:Arp2/3 complex binding"/>
    <property type="evidence" value="ECO:0007669"/>
    <property type="project" value="TreeGrafter"/>
</dbReference>
<reference evidence="4" key="1">
    <citation type="submission" date="2022-01" db="EMBL/GenBank/DDBJ databases">
        <title>Genome Sequence Resource for Two Populations of Ditylenchus destructor, the Migratory Endoparasitic Phytonematode.</title>
        <authorList>
            <person name="Zhang H."/>
            <person name="Lin R."/>
            <person name="Xie B."/>
        </authorList>
    </citation>
    <scope>NUCLEOTIDE SEQUENCE</scope>
    <source>
        <strain evidence="4">BazhouSP</strain>
    </source>
</reference>
<feature type="compositionally biased region" description="Pro residues" evidence="3">
    <location>
        <begin position="463"/>
        <end position="473"/>
    </location>
</feature>
<dbReference type="EMBL" id="JAKKPZ010000004">
    <property type="protein sequence ID" value="KAI1722187.1"/>
    <property type="molecule type" value="Genomic_DNA"/>
</dbReference>
<evidence type="ECO:0000256" key="2">
    <source>
        <dbReference type="RuleBase" id="RU367034"/>
    </source>
</evidence>
<feature type="compositionally biased region" description="Acidic residues" evidence="3">
    <location>
        <begin position="552"/>
        <end position="570"/>
    </location>
</feature>
<dbReference type="PANTHER" id="PTHR12902:SF1">
    <property type="entry name" value="WISKOTT-ALDRICH SYNDROME PROTEIN FAMILY MEMBER"/>
    <property type="match status" value="1"/>
</dbReference>
<sequence>MPLTTRAVSPTDLSLHRLSASVRRDELQCVANGTLANLIRQLSSLSRNAEQLFGEIHRETLKIEHKTNTLFLRVEKLAQKVNLAELKPETGSLEENHMRKAFKSLTIIDQQSLHAQTLPNALLEVYQKCDPPPQLDLLNPYRDDPKPALRHYTDPTYFFDLWKQEMLKECRANRTTRSPVGPSNKSPNRRRRQREIQNNQNESQGQMRQPQVHNLGSQAQQAANVLLSHYGTTGAHMTRAANQNYAQRAQADAFMHFPAEYQAPQHAMIASNRMQVPPPGMSLHPSASTAGMTIADSSSSAYSSSGQRVHYQPQTVYNQQDSHQRAYSMAAPPQYSGGLQQNPISMSQGQADLGGSASGLQTQIDSAMCLDRKMADMNLDKKAPQQPYLPGFLEDDDDELPPPPPPVLSGQTMGLMSHAGNSASSMSNETPNIGNTPTEMPPHTQSMQFVPSGISTSVTKSNVPPPPPPPPPQALASAGIQPSNGDVQEKPGQSPIPAIDADAEEDFKKPIQSGIKLKKVQRQAELAEARAASESNDVAAILRRRMEHVLGNDDDSSGSNDNGDDGEWDD</sequence>
<comment type="function">
    <text evidence="2">Downstream effector molecule involved in the transmission of signals from tyrosine kinase receptors and small GTPases to the actin cytoskeleton. Promotes formation of actin filaments. Part of the WAVE complex that regulates lamellipodia formation. The WAVE complex regulates actin filament reorganization via its interaction with the Arp2/3 complex.</text>
</comment>
<gene>
    <name evidence="4" type="ORF">DdX_04495</name>
</gene>
<proteinExistence type="inferred from homology"/>
<feature type="compositionally biased region" description="Polar residues" evidence="3">
    <location>
        <begin position="173"/>
        <end position="186"/>
    </location>
</feature>
<keyword evidence="5" id="KW-1185">Reference proteome</keyword>
<feature type="compositionally biased region" description="Polar residues" evidence="3">
    <location>
        <begin position="337"/>
        <end position="350"/>
    </location>
</feature>
<comment type="subunit">
    <text evidence="2">Binds actin and the Arp2/3 complex.</text>
</comment>
<dbReference type="InterPro" id="IPR028288">
    <property type="entry name" value="SCAR/WAVE_fam"/>
</dbReference>
<keyword evidence="2" id="KW-0206">Cytoskeleton</keyword>
<evidence type="ECO:0000256" key="1">
    <source>
        <dbReference type="ARBA" id="ARBA00006993"/>
    </source>
</evidence>
<evidence type="ECO:0000313" key="5">
    <source>
        <dbReference type="Proteomes" id="UP001201812"/>
    </source>
</evidence>
<dbReference type="Gene3D" id="1.20.5.340">
    <property type="match status" value="1"/>
</dbReference>
<name>A0AAD4N9N9_9BILA</name>
<evidence type="ECO:0000256" key="3">
    <source>
        <dbReference type="SAM" id="MobiDB-lite"/>
    </source>
</evidence>
<keyword evidence="2" id="KW-0963">Cytoplasm</keyword>
<feature type="region of interest" description="Disordered" evidence="3">
    <location>
        <begin position="172"/>
        <end position="192"/>
    </location>
</feature>
<dbReference type="Proteomes" id="UP001201812">
    <property type="component" value="Unassembled WGS sequence"/>
</dbReference>
<feature type="region of interest" description="Disordered" evidence="3">
    <location>
        <begin position="388"/>
        <end position="512"/>
    </location>
</feature>
<evidence type="ECO:0000313" key="4">
    <source>
        <dbReference type="EMBL" id="KAI1722187.1"/>
    </source>
</evidence>
<feature type="compositionally biased region" description="Polar residues" evidence="3">
    <location>
        <begin position="409"/>
        <end position="462"/>
    </location>
</feature>
<dbReference type="GO" id="GO:0005856">
    <property type="term" value="C:cytoskeleton"/>
    <property type="evidence" value="ECO:0007669"/>
    <property type="project" value="UniProtKB-SubCell"/>
</dbReference>
<comment type="caution">
    <text evidence="4">The sequence shown here is derived from an EMBL/GenBank/DDBJ whole genome shotgun (WGS) entry which is preliminary data.</text>
</comment>
<feature type="region of interest" description="Disordered" evidence="3">
    <location>
        <begin position="548"/>
        <end position="570"/>
    </location>
</feature>
<comment type="similarity">
    <text evidence="1 2">Belongs to the SCAR/WAVE family.</text>
</comment>
<dbReference type="GO" id="GO:0003779">
    <property type="term" value="F:actin binding"/>
    <property type="evidence" value="ECO:0007669"/>
    <property type="project" value="UniProtKB-UniRule"/>
</dbReference>
<dbReference type="GO" id="GO:0031209">
    <property type="term" value="C:SCAR complex"/>
    <property type="evidence" value="ECO:0007669"/>
    <property type="project" value="TreeGrafter"/>
</dbReference>